<sequence length="85" mass="9903">MHCHCAEYTVIKAPDFQRLSDVWGQGNQQRYGTEHCPKAYRIFLRQAGWAPETVGQRQINHSMARTRLTENMKAKLVWRSPMTIA</sequence>
<dbReference type="EMBL" id="DF142939">
    <property type="protein sequence ID" value="GAA49207.1"/>
    <property type="molecule type" value="Genomic_DNA"/>
</dbReference>
<reference key="2">
    <citation type="submission" date="2011-10" db="EMBL/GenBank/DDBJ databases">
        <title>The genome and transcriptome sequence of Clonorchis sinensis provide insights into the carcinogenic liver fluke.</title>
        <authorList>
            <person name="Wang X."/>
            <person name="Huang Y."/>
            <person name="Chen W."/>
            <person name="Liu H."/>
            <person name="Guo L."/>
            <person name="Chen Y."/>
            <person name="Luo F."/>
            <person name="Zhou W."/>
            <person name="Sun J."/>
            <person name="Mao Q."/>
            <person name="Liang P."/>
            <person name="Zhou C."/>
            <person name="Tian Y."/>
            <person name="Men J."/>
            <person name="Lv X."/>
            <person name="Huang L."/>
            <person name="Zhou J."/>
            <person name="Hu Y."/>
            <person name="Li R."/>
            <person name="Zhang F."/>
            <person name="Lei H."/>
            <person name="Li X."/>
            <person name="Hu X."/>
            <person name="Liang C."/>
            <person name="Xu J."/>
            <person name="Wu Z."/>
            <person name="Yu X."/>
        </authorList>
    </citation>
    <scope>NUCLEOTIDE SEQUENCE</scope>
    <source>
        <strain>Henan</strain>
    </source>
</reference>
<evidence type="ECO:0000313" key="1">
    <source>
        <dbReference type="EMBL" id="GAA49207.1"/>
    </source>
</evidence>
<name>G7Y8C2_CLOSI</name>
<protein>
    <submittedName>
        <fullName evidence="1">Uncharacterized protein</fullName>
    </submittedName>
</protein>
<keyword evidence="2" id="KW-1185">Reference proteome</keyword>
<organism evidence="1 2">
    <name type="scientific">Clonorchis sinensis</name>
    <name type="common">Chinese liver fluke</name>
    <dbReference type="NCBI Taxonomy" id="79923"/>
    <lineage>
        <taxon>Eukaryota</taxon>
        <taxon>Metazoa</taxon>
        <taxon>Spiralia</taxon>
        <taxon>Lophotrochozoa</taxon>
        <taxon>Platyhelminthes</taxon>
        <taxon>Trematoda</taxon>
        <taxon>Digenea</taxon>
        <taxon>Opisthorchiida</taxon>
        <taxon>Opisthorchiata</taxon>
        <taxon>Opisthorchiidae</taxon>
        <taxon>Clonorchis</taxon>
    </lineage>
</organism>
<dbReference type="Proteomes" id="UP000008909">
    <property type="component" value="Unassembled WGS sequence"/>
</dbReference>
<proteinExistence type="predicted"/>
<reference evidence="1" key="1">
    <citation type="journal article" date="2011" name="Genome Biol.">
        <title>The draft genome of the carcinogenic human liver fluke Clonorchis sinensis.</title>
        <authorList>
            <person name="Wang X."/>
            <person name="Chen W."/>
            <person name="Huang Y."/>
            <person name="Sun J."/>
            <person name="Men J."/>
            <person name="Liu H."/>
            <person name="Luo F."/>
            <person name="Guo L."/>
            <person name="Lv X."/>
            <person name="Deng C."/>
            <person name="Zhou C."/>
            <person name="Fan Y."/>
            <person name="Li X."/>
            <person name="Huang L."/>
            <person name="Hu Y."/>
            <person name="Liang C."/>
            <person name="Hu X."/>
            <person name="Xu J."/>
            <person name="Yu X."/>
        </authorList>
    </citation>
    <scope>NUCLEOTIDE SEQUENCE [LARGE SCALE GENOMIC DNA]</scope>
    <source>
        <strain evidence="1">Henan</strain>
    </source>
</reference>
<gene>
    <name evidence="1" type="ORF">CLF_102674</name>
</gene>
<dbReference type="AlphaFoldDB" id="G7Y8C2"/>
<accession>G7Y8C2</accession>
<evidence type="ECO:0000313" key="2">
    <source>
        <dbReference type="Proteomes" id="UP000008909"/>
    </source>
</evidence>